<gene>
    <name evidence="9" type="ORF">EDS130_LOCUS45255</name>
    <name evidence="10" type="ORF">XAT740_LOCUS42690</name>
</gene>
<protein>
    <recommendedName>
        <fullName evidence="7">Palmitoyltransferase</fullName>
        <ecNumber evidence="7">2.3.1.225</ecNumber>
    </recommendedName>
</protein>
<keyword evidence="5 7" id="KW-0472">Membrane</keyword>
<evidence type="ECO:0000313" key="10">
    <source>
        <dbReference type="EMBL" id="CAF1548303.1"/>
    </source>
</evidence>
<reference evidence="9" key="1">
    <citation type="submission" date="2021-02" db="EMBL/GenBank/DDBJ databases">
        <authorList>
            <person name="Nowell W R."/>
        </authorList>
    </citation>
    <scope>NUCLEOTIDE SEQUENCE</scope>
</reference>
<dbReference type="EMBL" id="CAJNOJ010001044">
    <property type="protein sequence ID" value="CAF1540105.1"/>
    <property type="molecule type" value="Genomic_DNA"/>
</dbReference>
<dbReference type="GO" id="GO:0019706">
    <property type="term" value="F:protein-cysteine S-palmitoyltransferase activity"/>
    <property type="evidence" value="ECO:0007669"/>
    <property type="project" value="UniProtKB-EC"/>
</dbReference>
<evidence type="ECO:0000256" key="3">
    <source>
        <dbReference type="ARBA" id="ARBA00022692"/>
    </source>
</evidence>
<dbReference type="InterPro" id="IPR039859">
    <property type="entry name" value="PFA4/ZDH16/20/ERF2-like"/>
</dbReference>
<evidence type="ECO:0000313" key="12">
    <source>
        <dbReference type="Proteomes" id="UP000663852"/>
    </source>
</evidence>
<dbReference type="Proteomes" id="UP000663828">
    <property type="component" value="Unassembled WGS sequence"/>
</dbReference>
<comment type="similarity">
    <text evidence="7">Belongs to the DHHC palmitoyltransferase family.</text>
</comment>
<evidence type="ECO:0000259" key="8">
    <source>
        <dbReference type="Pfam" id="PF01529"/>
    </source>
</evidence>
<comment type="domain">
    <text evidence="7">The DHHC domain is required for palmitoyltransferase activity.</text>
</comment>
<dbReference type="PANTHER" id="PTHR12246">
    <property type="entry name" value="PALMITOYLTRANSFERASE ZDHHC16"/>
    <property type="match status" value="1"/>
</dbReference>
<evidence type="ECO:0000256" key="2">
    <source>
        <dbReference type="ARBA" id="ARBA00022679"/>
    </source>
</evidence>
<dbReference type="InterPro" id="IPR001594">
    <property type="entry name" value="Palmitoyltrfase_DHHC"/>
</dbReference>
<organism evidence="9 12">
    <name type="scientific">Adineta ricciae</name>
    <name type="common">Rotifer</name>
    <dbReference type="NCBI Taxonomy" id="249248"/>
    <lineage>
        <taxon>Eukaryota</taxon>
        <taxon>Metazoa</taxon>
        <taxon>Spiralia</taxon>
        <taxon>Gnathifera</taxon>
        <taxon>Rotifera</taxon>
        <taxon>Eurotatoria</taxon>
        <taxon>Bdelloidea</taxon>
        <taxon>Adinetida</taxon>
        <taxon>Adinetidae</taxon>
        <taxon>Adineta</taxon>
    </lineage>
</organism>
<dbReference type="AlphaFoldDB" id="A0A815W1N2"/>
<evidence type="ECO:0000256" key="4">
    <source>
        <dbReference type="ARBA" id="ARBA00022989"/>
    </source>
</evidence>
<comment type="caution">
    <text evidence="9">The sequence shown here is derived from an EMBL/GenBank/DDBJ whole genome shotgun (WGS) entry which is preliminary data.</text>
</comment>
<comment type="subcellular location">
    <subcellularLocation>
        <location evidence="1">Membrane</location>
        <topology evidence="1">Multi-pass membrane protein</topology>
    </subcellularLocation>
</comment>
<keyword evidence="2 7" id="KW-0808">Transferase</keyword>
<evidence type="ECO:0000313" key="11">
    <source>
        <dbReference type="Proteomes" id="UP000663828"/>
    </source>
</evidence>
<name>A0A815W1N2_ADIRI</name>
<dbReference type="PROSITE" id="PS50216">
    <property type="entry name" value="DHHC"/>
    <property type="match status" value="1"/>
</dbReference>
<feature type="domain" description="Palmitoyltransferase DHHC" evidence="8">
    <location>
        <begin position="92"/>
        <end position="226"/>
    </location>
</feature>
<evidence type="ECO:0000313" key="9">
    <source>
        <dbReference type="EMBL" id="CAF1540105.1"/>
    </source>
</evidence>
<sequence length="334" mass="39618">MSCNVCLRQISSQVLGYFCISIFFVLTTHIVYVYYTILIPNAFKTQHYAKFLFHLTFGQWIAMNIYFNYIMAWFTSPGLVKDHPKLSDEYPRCKKCSLYKPPRAHHCRWCNLCVLKFDHHCPWLNNCVGFYNHRYFFQFCCYMSIGCYYAGTMGFHEFQVALFGKQIFSQLDSFLKPMAIISEMSMADYITYFVFIAAFTTSFLLVILIYRHIRTISRGITSVERLLHKDYARQCREQNHTFVNPYDFGVLENWKRFLNVYTFGEFVRRVLFPSTHKPRGNGIIWSGCNDQTYLQTHRSDSRLSVQPLSFPPEAYQYISAAYPNRRYLTEKKIQ</sequence>
<keyword evidence="4 7" id="KW-1133">Transmembrane helix</keyword>
<evidence type="ECO:0000256" key="5">
    <source>
        <dbReference type="ARBA" id="ARBA00023136"/>
    </source>
</evidence>
<keyword evidence="3 7" id="KW-0812">Transmembrane</keyword>
<keyword evidence="11" id="KW-1185">Reference proteome</keyword>
<dbReference type="EC" id="2.3.1.225" evidence="7"/>
<dbReference type="EMBL" id="CAJNOR010005150">
    <property type="protein sequence ID" value="CAF1548303.1"/>
    <property type="molecule type" value="Genomic_DNA"/>
</dbReference>
<keyword evidence="6 7" id="KW-0012">Acyltransferase</keyword>
<proteinExistence type="inferred from homology"/>
<dbReference type="Proteomes" id="UP000663852">
    <property type="component" value="Unassembled WGS sequence"/>
</dbReference>
<feature type="transmembrane region" description="Helical" evidence="7">
    <location>
        <begin position="189"/>
        <end position="210"/>
    </location>
</feature>
<evidence type="ECO:0000256" key="6">
    <source>
        <dbReference type="ARBA" id="ARBA00023315"/>
    </source>
</evidence>
<dbReference type="OrthoDB" id="331948at2759"/>
<evidence type="ECO:0000256" key="1">
    <source>
        <dbReference type="ARBA" id="ARBA00004141"/>
    </source>
</evidence>
<comment type="catalytic activity">
    <reaction evidence="7">
        <text>L-cysteinyl-[protein] + hexadecanoyl-CoA = S-hexadecanoyl-L-cysteinyl-[protein] + CoA</text>
        <dbReference type="Rhea" id="RHEA:36683"/>
        <dbReference type="Rhea" id="RHEA-COMP:10131"/>
        <dbReference type="Rhea" id="RHEA-COMP:11032"/>
        <dbReference type="ChEBI" id="CHEBI:29950"/>
        <dbReference type="ChEBI" id="CHEBI:57287"/>
        <dbReference type="ChEBI" id="CHEBI:57379"/>
        <dbReference type="ChEBI" id="CHEBI:74151"/>
        <dbReference type="EC" id="2.3.1.225"/>
    </reaction>
</comment>
<accession>A0A815W1N2</accession>
<evidence type="ECO:0000256" key="7">
    <source>
        <dbReference type="RuleBase" id="RU079119"/>
    </source>
</evidence>
<feature type="transmembrane region" description="Helical" evidence="7">
    <location>
        <begin position="51"/>
        <end position="74"/>
    </location>
</feature>
<dbReference type="GO" id="GO:0016020">
    <property type="term" value="C:membrane"/>
    <property type="evidence" value="ECO:0007669"/>
    <property type="project" value="UniProtKB-SubCell"/>
</dbReference>
<dbReference type="Pfam" id="PF01529">
    <property type="entry name" value="DHHC"/>
    <property type="match status" value="1"/>
</dbReference>
<feature type="transmembrane region" description="Helical" evidence="7">
    <location>
        <begin position="14"/>
        <end position="39"/>
    </location>
</feature>